<dbReference type="GO" id="GO:0016887">
    <property type="term" value="F:ATP hydrolysis activity"/>
    <property type="evidence" value="ECO:0007669"/>
    <property type="project" value="InterPro"/>
</dbReference>
<dbReference type="InterPro" id="IPR017871">
    <property type="entry name" value="ABC_transporter-like_CS"/>
</dbReference>
<dbReference type="GO" id="GO:0005886">
    <property type="term" value="C:plasma membrane"/>
    <property type="evidence" value="ECO:0007669"/>
    <property type="project" value="UniProtKB-SubCell"/>
</dbReference>
<gene>
    <name evidence="11" type="ORF">FHS30_000275</name>
</gene>
<reference evidence="11 12" key="1">
    <citation type="submission" date="2020-08" db="EMBL/GenBank/DDBJ databases">
        <title>Genomic Encyclopedia of Type Strains, Phase III (KMG-III): the genomes of soil and plant-associated and newly described type strains.</title>
        <authorList>
            <person name="Whitman W."/>
        </authorList>
    </citation>
    <scope>NUCLEOTIDE SEQUENCE [LARGE SCALE GENOMIC DNA]</scope>
    <source>
        <strain evidence="11 12">CECT 8571</strain>
    </source>
</reference>
<dbReference type="Gene3D" id="1.20.1560.10">
    <property type="entry name" value="ABC transporter type 1, transmembrane domain"/>
    <property type="match status" value="1"/>
</dbReference>
<keyword evidence="6 8" id="KW-1133">Transmembrane helix</keyword>
<dbReference type="FunFam" id="3.40.50.300:FF:000186">
    <property type="entry name" value="ATP-binding cassette sub-family B member 7, mitochondrial"/>
    <property type="match status" value="1"/>
</dbReference>
<sequence length="593" mass="65837">MRSRRFDEADAQISWATLKSLLPYLLEHRVRVALALGCLIAAKVASVGLPFVLKDLVDTLSAAQGPLIALPVGLLLAYGVVRLATVLFAELRDTVFGRVTERAMRRIGLKVFEHLHQLDLAFHLDRRTGGLSRDIERGNSGISFLLRFMVFNIIPTLLEVGMVTALLLINYHVGFALITLVAVVFYVGYSVWATEWRTGFVRQANQAESATSARSVDSLLNFETVKYFGNERYEAECYDEELAAWEQARRKNRLSLFALNGGQALIVACAMTAMMILAAQQVRVGVMTIGDFVLINAFMMQIFMPLNFLGFIYREMKGAFASIEKMFALLAQVPAVRDDVQAPELCVSEGGIEFDGVSFAYSAERPIIEQLSFRVAPRQRVAIVGASGAGKSTLFKLLFRFYDCTGGRILIDGQDIRRVTQASLRRAIGVVPQDAVLFNGSIFDNIRYGCITATEAEVREAIRLSHLEEFIAQLPKGWDTQVGERGLKLSGGEKQRVAIARTILKRPPILVFDEATSSLDSHAEQSILRAMDEVSARHTALVIAHRLSTVVNADRILVLDQGRLVEQGNHAELLAQKGHYARLWRAQQDTATR</sequence>
<accession>A0A839UKI7</accession>
<feature type="transmembrane region" description="Helical" evidence="8">
    <location>
        <begin position="32"/>
        <end position="53"/>
    </location>
</feature>
<dbReference type="GO" id="GO:0140359">
    <property type="term" value="F:ABC-type transporter activity"/>
    <property type="evidence" value="ECO:0007669"/>
    <property type="project" value="InterPro"/>
</dbReference>
<dbReference type="Gene3D" id="3.40.50.300">
    <property type="entry name" value="P-loop containing nucleotide triphosphate hydrolases"/>
    <property type="match status" value="1"/>
</dbReference>
<dbReference type="Pfam" id="PF00664">
    <property type="entry name" value="ABC_membrane"/>
    <property type="match status" value="1"/>
</dbReference>
<dbReference type="InterPro" id="IPR036640">
    <property type="entry name" value="ABC1_TM_sf"/>
</dbReference>
<evidence type="ECO:0000313" key="11">
    <source>
        <dbReference type="EMBL" id="MBB3167099.1"/>
    </source>
</evidence>
<keyword evidence="12" id="KW-1185">Reference proteome</keyword>
<comment type="subcellular location">
    <subcellularLocation>
        <location evidence="1">Cell membrane</location>
        <topology evidence="1">Multi-pass membrane protein</topology>
    </subcellularLocation>
</comment>
<comment type="caution">
    <text evidence="11">The sequence shown here is derived from an EMBL/GenBank/DDBJ whole genome shotgun (WGS) entry which is preliminary data.</text>
</comment>
<protein>
    <submittedName>
        <fullName evidence="11">ATP-binding cassette subfamily B protein</fullName>
    </submittedName>
</protein>
<organism evidence="11 12">
    <name type="scientific">Simiduia aestuariiviva</name>
    <dbReference type="NCBI Taxonomy" id="1510459"/>
    <lineage>
        <taxon>Bacteria</taxon>
        <taxon>Pseudomonadati</taxon>
        <taxon>Pseudomonadota</taxon>
        <taxon>Gammaproteobacteria</taxon>
        <taxon>Cellvibrionales</taxon>
        <taxon>Cellvibrionaceae</taxon>
        <taxon>Simiduia</taxon>
    </lineage>
</organism>
<dbReference type="InterPro" id="IPR003439">
    <property type="entry name" value="ABC_transporter-like_ATP-bd"/>
</dbReference>
<evidence type="ECO:0000313" key="12">
    <source>
        <dbReference type="Proteomes" id="UP000559987"/>
    </source>
</evidence>
<dbReference type="Pfam" id="PF00005">
    <property type="entry name" value="ABC_tran"/>
    <property type="match status" value="1"/>
</dbReference>
<dbReference type="InterPro" id="IPR011527">
    <property type="entry name" value="ABC1_TM_dom"/>
</dbReference>
<evidence type="ECO:0000256" key="3">
    <source>
        <dbReference type="ARBA" id="ARBA00022692"/>
    </source>
</evidence>
<dbReference type="CDD" id="cd18582">
    <property type="entry name" value="ABC_6TM_ATM1_ABCB7"/>
    <property type="match status" value="1"/>
</dbReference>
<proteinExistence type="predicted"/>
<dbReference type="PROSITE" id="PS50929">
    <property type="entry name" value="ABC_TM1F"/>
    <property type="match status" value="1"/>
</dbReference>
<evidence type="ECO:0000259" key="10">
    <source>
        <dbReference type="PROSITE" id="PS50929"/>
    </source>
</evidence>
<evidence type="ECO:0000256" key="6">
    <source>
        <dbReference type="ARBA" id="ARBA00022989"/>
    </source>
</evidence>
<feature type="transmembrane region" description="Helical" evidence="8">
    <location>
        <begin position="257"/>
        <end position="280"/>
    </location>
</feature>
<keyword evidence="2" id="KW-0813">Transport</keyword>
<name>A0A839UKI7_9GAMM</name>
<evidence type="ECO:0000256" key="5">
    <source>
        <dbReference type="ARBA" id="ARBA00022840"/>
    </source>
</evidence>
<keyword evidence="5 11" id="KW-0067">ATP-binding</keyword>
<feature type="transmembrane region" description="Helical" evidence="8">
    <location>
        <begin position="65"/>
        <end position="89"/>
    </location>
</feature>
<dbReference type="PROSITE" id="PS00211">
    <property type="entry name" value="ABC_TRANSPORTER_1"/>
    <property type="match status" value="1"/>
</dbReference>
<feature type="domain" description="ABC transmembrane type-1" evidence="10">
    <location>
        <begin position="33"/>
        <end position="318"/>
    </location>
</feature>
<keyword evidence="7 8" id="KW-0472">Membrane</keyword>
<dbReference type="SMART" id="SM00382">
    <property type="entry name" value="AAA"/>
    <property type="match status" value="1"/>
</dbReference>
<feature type="transmembrane region" description="Helical" evidence="8">
    <location>
        <begin position="292"/>
        <end position="313"/>
    </location>
</feature>
<keyword evidence="3 8" id="KW-0812">Transmembrane</keyword>
<evidence type="ECO:0000256" key="2">
    <source>
        <dbReference type="ARBA" id="ARBA00022448"/>
    </source>
</evidence>
<evidence type="ECO:0000256" key="4">
    <source>
        <dbReference type="ARBA" id="ARBA00022741"/>
    </source>
</evidence>
<dbReference type="InterPro" id="IPR003593">
    <property type="entry name" value="AAA+_ATPase"/>
</dbReference>
<dbReference type="PROSITE" id="PS50893">
    <property type="entry name" value="ABC_TRANSPORTER_2"/>
    <property type="match status" value="1"/>
</dbReference>
<dbReference type="AlphaFoldDB" id="A0A839UKI7"/>
<evidence type="ECO:0000259" key="9">
    <source>
        <dbReference type="PROSITE" id="PS50893"/>
    </source>
</evidence>
<evidence type="ECO:0000256" key="8">
    <source>
        <dbReference type="SAM" id="Phobius"/>
    </source>
</evidence>
<dbReference type="GO" id="GO:0034040">
    <property type="term" value="F:ATPase-coupled lipid transmembrane transporter activity"/>
    <property type="evidence" value="ECO:0007669"/>
    <property type="project" value="TreeGrafter"/>
</dbReference>
<evidence type="ECO:0000256" key="1">
    <source>
        <dbReference type="ARBA" id="ARBA00004651"/>
    </source>
</evidence>
<feature type="transmembrane region" description="Helical" evidence="8">
    <location>
        <begin position="175"/>
        <end position="192"/>
    </location>
</feature>
<dbReference type="RefSeq" id="WP_183907534.1">
    <property type="nucleotide sequence ID" value="NZ_JACHXZ010000001.1"/>
</dbReference>
<evidence type="ECO:0000256" key="7">
    <source>
        <dbReference type="ARBA" id="ARBA00023136"/>
    </source>
</evidence>
<feature type="transmembrane region" description="Helical" evidence="8">
    <location>
        <begin position="144"/>
        <end position="169"/>
    </location>
</feature>
<dbReference type="Proteomes" id="UP000559987">
    <property type="component" value="Unassembled WGS sequence"/>
</dbReference>
<dbReference type="EMBL" id="JACHXZ010000001">
    <property type="protein sequence ID" value="MBB3167099.1"/>
    <property type="molecule type" value="Genomic_DNA"/>
</dbReference>
<dbReference type="PANTHER" id="PTHR24221:SF632">
    <property type="entry name" value="ATP-DEPENDENT LIPID A-CORE FLIPPASE"/>
    <property type="match status" value="1"/>
</dbReference>
<feature type="domain" description="ABC transporter" evidence="9">
    <location>
        <begin position="352"/>
        <end position="586"/>
    </location>
</feature>
<dbReference type="SUPFAM" id="SSF52540">
    <property type="entry name" value="P-loop containing nucleoside triphosphate hydrolases"/>
    <property type="match status" value="1"/>
</dbReference>
<dbReference type="InterPro" id="IPR027417">
    <property type="entry name" value="P-loop_NTPase"/>
</dbReference>
<keyword evidence="4" id="KW-0547">Nucleotide-binding</keyword>
<dbReference type="InterPro" id="IPR039421">
    <property type="entry name" value="Type_1_exporter"/>
</dbReference>
<dbReference type="GO" id="GO:0005524">
    <property type="term" value="F:ATP binding"/>
    <property type="evidence" value="ECO:0007669"/>
    <property type="project" value="UniProtKB-KW"/>
</dbReference>
<dbReference type="SUPFAM" id="SSF90123">
    <property type="entry name" value="ABC transporter transmembrane region"/>
    <property type="match status" value="1"/>
</dbReference>
<dbReference type="PANTHER" id="PTHR24221">
    <property type="entry name" value="ATP-BINDING CASSETTE SUB-FAMILY B"/>
    <property type="match status" value="1"/>
</dbReference>